<evidence type="ECO:0000313" key="2">
    <source>
        <dbReference type="EMBL" id="KAK5056088.1"/>
    </source>
</evidence>
<dbReference type="RefSeq" id="XP_064708058.1">
    <property type="nucleotide sequence ID" value="XM_064856158.1"/>
</dbReference>
<gene>
    <name evidence="2" type="ORF">LTR84_012639</name>
</gene>
<reference evidence="2 3" key="1">
    <citation type="submission" date="2023-08" db="EMBL/GenBank/DDBJ databases">
        <title>Black Yeasts Isolated from many extreme environments.</title>
        <authorList>
            <person name="Coleine C."/>
            <person name="Stajich J.E."/>
            <person name="Selbmann L."/>
        </authorList>
    </citation>
    <scope>NUCLEOTIDE SEQUENCE [LARGE SCALE GENOMIC DNA]</scope>
    <source>
        <strain evidence="2 3">CCFEE 5792</strain>
    </source>
</reference>
<dbReference type="EMBL" id="JAVRRD010000008">
    <property type="protein sequence ID" value="KAK5056088.1"/>
    <property type="molecule type" value="Genomic_DNA"/>
</dbReference>
<dbReference type="Proteomes" id="UP001358417">
    <property type="component" value="Unassembled WGS sequence"/>
</dbReference>
<evidence type="ECO:0000259" key="1">
    <source>
        <dbReference type="PROSITE" id="PS50097"/>
    </source>
</evidence>
<evidence type="ECO:0000313" key="3">
    <source>
        <dbReference type="Proteomes" id="UP001358417"/>
    </source>
</evidence>
<dbReference type="SUPFAM" id="SSF54695">
    <property type="entry name" value="POZ domain"/>
    <property type="match status" value="1"/>
</dbReference>
<organism evidence="2 3">
    <name type="scientific">Exophiala bonariae</name>
    <dbReference type="NCBI Taxonomy" id="1690606"/>
    <lineage>
        <taxon>Eukaryota</taxon>
        <taxon>Fungi</taxon>
        <taxon>Dikarya</taxon>
        <taxon>Ascomycota</taxon>
        <taxon>Pezizomycotina</taxon>
        <taxon>Eurotiomycetes</taxon>
        <taxon>Chaetothyriomycetidae</taxon>
        <taxon>Chaetothyriales</taxon>
        <taxon>Herpotrichiellaceae</taxon>
        <taxon>Exophiala</taxon>
    </lineage>
</organism>
<dbReference type="InterPro" id="IPR011333">
    <property type="entry name" value="SKP1/BTB/POZ_sf"/>
</dbReference>
<dbReference type="GeneID" id="89980781"/>
<dbReference type="InterPro" id="IPR000210">
    <property type="entry name" value="BTB/POZ_dom"/>
</dbReference>
<dbReference type="PANTHER" id="PTHR47843">
    <property type="entry name" value="BTB DOMAIN-CONTAINING PROTEIN-RELATED"/>
    <property type="match status" value="1"/>
</dbReference>
<keyword evidence="3" id="KW-1185">Reference proteome</keyword>
<dbReference type="Pfam" id="PF00651">
    <property type="entry name" value="BTB"/>
    <property type="match status" value="1"/>
</dbReference>
<name>A0AAV9NEI7_9EURO</name>
<dbReference type="AlphaFoldDB" id="A0AAV9NEI7"/>
<feature type="domain" description="BTB" evidence="1">
    <location>
        <begin position="19"/>
        <end position="83"/>
    </location>
</feature>
<accession>A0AAV9NEI7</accession>
<protein>
    <recommendedName>
        <fullName evidence="1">BTB domain-containing protein</fullName>
    </recommendedName>
</protein>
<dbReference type="CDD" id="cd18186">
    <property type="entry name" value="BTB_POZ_ZBTB_KLHL-like"/>
    <property type="match status" value="1"/>
</dbReference>
<dbReference type="Gene3D" id="3.30.710.10">
    <property type="entry name" value="Potassium Channel Kv1.1, Chain A"/>
    <property type="match status" value="1"/>
</dbReference>
<proteinExistence type="predicted"/>
<dbReference type="PROSITE" id="PS50097">
    <property type="entry name" value="BTB"/>
    <property type="match status" value="1"/>
</dbReference>
<sequence length="250" mass="28267">MAALSAETGLKLLKSGEYSDLTITCNQVQFKVHRNIVCSQPPVIKAACNAKESQSQYGISEYPPSILCRVFQFLYTNKYSPFKLLEFMKKWGVQDDDIWDLPNIRVHSQVYRVADHLGIESLKKRAAANYSSFFTKDTVWSSGLARPLQLMYNWSSPSESELRDPVMIFLIANHEKLISHPDVSNIVRAEDPIVWKICEGLKKYAETPAKDGQKSAIEVRQKPKLKRLAQGPGYDVLVSELIGRDSVKGK</sequence>
<dbReference type="PANTHER" id="PTHR47843:SF5">
    <property type="entry name" value="BTB_POZ DOMAIN PROTEIN"/>
    <property type="match status" value="1"/>
</dbReference>
<comment type="caution">
    <text evidence="2">The sequence shown here is derived from an EMBL/GenBank/DDBJ whole genome shotgun (WGS) entry which is preliminary data.</text>
</comment>